<accession>A0ABQ3M214</accession>
<reference evidence="3" key="1">
    <citation type="journal article" date="2019" name="Int. J. Syst. Evol. Microbiol.">
        <title>The Global Catalogue of Microorganisms (GCM) 10K type strain sequencing project: providing services to taxonomists for standard genome sequencing and annotation.</title>
        <authorList>
            <consortium name="The Broad Institute Genomics Platform"/>
            <consortium name="The Broad Institute Genome Sequencing Center for Infectious Disease"/>
            <person name="Wu L."/>
            <person name="Ma J."/>
        </authorList>
    </citation>
    <scope>NUCLEOTIDE SEQUENCE [LARGE SCALE GENOMIC DNA]</scope>
    <source>
        <strain evidence="3">CGMCC 4.7683</strain>
    </source>
</reference>
<dbReference type="Proteomes" id="UP000635387">
    <property type="component" value="Unassembled WGS sequence"/>
</dbReference>
<name>A0ABQ3M214_9PSEU</name>
<comment type="caution">
    <text evidence="2">The sequence shown here is derived from an EMBL/GenBank/DDBJ whole genome shotgun (WGS) entry which is preliminary data.</text>
</comment>
<gene>
    <name evidence="2" type="ORF">GCM10017790_65060</name>
</gene>
<keyword evidence="3" id="KW-1185">Reference proteome</keyword>
<evidence type="ECO:0000256" key="1">
    <source>
        <dbReference type="SAM" id="MobiDB-lite"/>
    </source>
</evidence>
<evidence type="ECO:0000313" key="2">
    <source>
        <dbReference type="EMBL" id="GHH30879.1"/>
    </source>
</evidence>
<proteinExistence type="predicted"/>
<dbReference type="EMBL" id="BNAY01000009">
    <property type="protein sequence ID" value="GHH30879.1"/>
    <property type="molecule type" value="Genomic_DNA"/>
</dbReference>
<feature type="region of interest" description="Disordered" evidence="1">
    <location>
        <begin position="189"/>
        <end position="254"/>
    </location>
</feature>
<sequence length="489" mass="49784">MGDYDKLSFFQLHDKITAEHQHIGRLEGAAVMWDEGAQWIGDTLARFKGEVEKLAAAWPDKAGDAFAVQAQGDMNVLRSWVRGEGEQVALPAQQISTSPGEGWKYTEQGIVASKVAEKLRALAQQLQFVFASVDGFFRDYHASFDGVRAAEAGDDRKNAEEHYRQESLKLIVPLATAYGAVKDLLPGAAGRGWSGAQSEVVPELRSDRQPGDGTPVANGGDPGATGGDPGSPGPAEAPQENPAETPESPAEQKPLTLKEQLELASQGLDVAGKVVDLGDKLADQFLGSGTPGSVDLPDPATVPNAWEGWKPGDLPSLSGLPGAGDPSGLPGLAGLSDGGGGIGGGLGAGGIGSGGGVPSAPGAVSPLPGIAGAGTGLPGTTAGTGAAGGTTGSMGGSPGMMPMYPHNGAGGRAGGGDIRPGAAEQVNAVRSRKPEGNPGVALRGRAGAAPRPPVTRSRPAVENDVVHVLDEELWQVDPVIDRPHHRTGY</sequence>
<feature type="region of interest" description="Disordered" evidence="1">
    <location>
        <begin position="429"/>
        <end position="457"/>
    </location>
</feature>
<protein>
    <recommendedName>
        <fullName evidence="4">PPE family domain-containing protein</fullName>
    </recommendedName>
</protein>
<organism evidence="2 3">
    <name type="scientific">Amycolatopsis oliviviridis</name>
    <dbReference type="NCBI Taxonomy" id="1471590"/>
    <lineage>
        <taxon>Bacteria</taxon>
        <taxon>Bacillati</taxon>
        <taxon>Actinomycetota</taxon>
        <taxon>Actinomycetes</taxon>
        <taxon>Pseudonocardiales</taxon>
        <taxon>Pseudonocardiaceae</taxon>
        <taxon>Amycolatopsis</taxon>
    </lineage>
</organism>
<feature type="compositionally biased region" description="Low complexity" evidence="1">
    <location>
        <begin position="438"/>
        <end position="449"/>
    </location>
</feature>
<feature type="compositionally biased region" description="Gly residues" evidence="1">
    <location>
        <begin position="220"/>
        <end position="230"/>
    </location>
</feature>
<evidence type="ECO:0008006" key="4">
    <source>
        <dbReference type="Google" id="ProtNLM"/>
    </source>
</evidence>
<dbReference type="RefSeq" id="WP_191258239.1">
    <property type="nucleotide sequence ID" value="NZ_BNAY01000009.1"/>
</dbReference>
<evidence type="ECO:0000313" key="3">
    <source>
        <dbReference type="Proteomes" id="UP000635387"/>
    </source>
</evidence>